<dbReference type="PANTHER" id="PTHR11088:SF60">
    <property type="entry name" value="TRNA DIMETHYLALLYLTRANSFERASE"/>
    <property type="match status" value="1"/>
</dbReference>
<dbReference type="SUPFAM" id="SSF52540">
    <property type="entry name" value="P-loop containing nucleoside triphosphate hydrolases"/>
    <property type="match status" value="1"/>
</dbReference>
<dbReference type="EC" id="2.5.1.75" evidence="3"/>
<evidence type="ECO:0000256" key="8">
    <source>
        <dbReference type="ARBA" id="ARBA00022842"/>
    </source>
</evidence>
<accession>A0A6J5Z9A6</accession>
<protein>
    <recommendedName>
        <fullName evidence="3">tRNA dimethylallyltransferase</fullName>
        <ecNumber evidence="3">2.5.1.75</ecNumber>
    </recommendedName>
</protein>
<evidence type="ECO:0000256" key="2">
    <source>
        <dbReference type="ARBA" id="ARBA00005842"/>
    </source>
</evidence>
<dbReference type="HAMAP" id="MF_00185">
    <property type="entry name" value="IPP_trans"/>
    <property type="match status" value="1"/>
</dbReference>
<dbReference type="NCBIfam" id="TIGR00174">
    <property type="entry name" value="miaA"/>
    <property type="match status" value="1"/>
</dbReference>
<keyword evidence="8" id="KW-0460">Magnesium</keyword>
<dbReference type="InterPro" id="IPR039657">
    <property type="entry name" value="Dimethylallyltransferase"/>
</dbReference>
<evidence type="ECO:0000256" key="4">
    <source>
        <dbReference type="ARBA" id="ARBA00022679"/>
    </source>
</evidence>
<evidence type="ECO:0000256" key="7">
    <source>
        <dbReference type="ARBA" id="ARBA00022840"/>
    </source>
</evidence>
<name>A0A6J5Z9A6_9ZZZZ</name>
<organism evidence="10">
    <name type="scientific">freshwater metagenome</name>
    <dbReference type="NCBI Taxonomy" id="449393"/>
    <lineage>
        <taxon>unclassified sequences</taxon>
        <taxon>metagenomes</taxon>
        <taxon>ecological metagenomes</taxon>
    </lineage>
</organism>
<keyword evidence="5" id="KW-0819">tRNA processing</keyword>
<comment type="similarity">
    <text evidence="2">Belongs to the IPP transferase family.</text>
</comment>
<evidence type="ECO:0000256" key="3">
    <source>
        <dbReference type="ARBA" id="ARBA00012665"/>
    </source>
</evidence>
<keyword evidence="6" id="KW-0547">Nucleotide-binding</keyword>
<sequence length="313" mass="33427">MPRTDRFADVDGGTVLALFGPTAVGKSDVAIALVEALAAHGQQGVVIGADSMQLYAGLGVVSGAPTADQLSRAEHRLVGCIPIDQQFSAGEYGAMAHAEIDRVIEAGGSPIVVGGTGLYLQAALTELPLRPPVSPETEDALRLRLETEGAEALHRDLAEQSQAAAKRINVADERRLLRALALLREGHSVDDQAGGLWTARMRHPTRLIGLIRERDELYARIGDRVERIAASGGADEVAAALEAGASRTARMALGFRELQSGDLEAMKQATRRYAKRQLTWLGKLEPVELFALDEVDVDQVAETILRGDSARDA</sequence>
<evidence type="ECO:0000256" key="5">
    <source>
        <dbReference type="ARBA" id="ARBA00022694"/>
    </source>
</evidence>
<dbReference type="InterPro" id="IPR018022">
    <property type="entry name" value="IPT"/>
</dbReference>
<evidence type="ECO:0000256" key="9">
    <source>
        <dbReference type="ARBA" id="ARBA00049563"/>
    </source>
</evidence>
<reference evidence="10" key="1">
    <citation type="submission" date="2020-05" db="EMBL/GenBank/DDBJ databases">
        <authorList>
            <person name="Chiriac C."/>
            <person name="Salcher M."/>
            <person name="Ghai R."/>
            <person name="Kavagutti S V."/>
        </authorList>
    </citation>
    <scope>NUCLEOTIDE SEQUENCE</scope>
</reference>
<keyword evidence="4" id="KW-0808">Transferase</keyword>
<dbReference type="GO" id="GO:0052381">
    <property type="term" value="F:tRNA dimethylallyltransferase activity"/>
    <property type="evidence" value="ECO:0007669"/>
    <property type="project" value="UniProtKB-EC"/>
</dbReference>
<dbReference type="EMBL" id="CAESAO010000023">
    <property type="protein sequence ID" value="CAB4339265.1"/>
    <property type="molecule type" value="Genomic_DNA"/>
</dbReference>
<dbReference type="Gene3D" id="3.40.50.300">
    <property type="entry name" value="P-loop containing nucleotide triphosphate hydrolases"/>
    <property type="match status" value="1"/>
</dbReference>
<comment type="catalytic activity">
    <reaction evidence="9">
        <text>adenosine(37) in tRNA + dimethylallyl diphosphate = N(6)-dimethylallyladenosine(37) in tRNA + diphosphate</text>
        <dbReference type="Rhea" id="RHEA:26482"/>
        <dbReference type="Rhea" id="RHEA-COMP:10162"/>
        <dbReference type="Rhea" id="RHEA-COMP:10375"/>
        <dbReference type="ChEBI" id="CHEBI:33019"/>
        <dbReference type="ChEBI" id="CHEBI:57623"/>
        <dbReference type="ChEBI" id="CHEBI:74411"/>
        <dbReference type="ChEBI" id="CHEBI:74415"/>
        <dbReference type="EC" id="2.5.1.75"/>
    </reaction>
</comment>
<gene>
    <name evidence="10" type="ORF">UFOPK3522_00443</name>
</gene>
<dbReference type="PANTHER" id="PTHR11088">
    <property type="entry name" value="TRNA DIMETHYLALLYLTRANSFERASE"/>
    <property type="match status" value="1"/>
</dbReference>
<evidence type="ECO:0000256" key="1">
    <source>
        <dbReference type="ARBA" id="ARBA00001946"/>
    </source>
</evidence>
<comment type="cofactor">
    <cofactor evidence="1">
        <name>Mg(2+)</name>
        <dbReference type="ChEBI" id="CHEBI:18420"/>
    </cofactor>
</comment>
<evidence type="ECO:0000256" key="6">
    <source>
        <dbReference type="ARBA" id="ARBA00022741"/>
    </source>
</evidence>
<keyword evidence="7" id="KW-0067">ATP-binding</keyword>
<dbReference type="Gene3D" id="1.10.20.140">
    <property type="match status" value="1"/>
</dbReference>
<proteinExistence type="inferred from homology"/>
<dbReference type="GO" id="GO:0005524">
    <property type="term" value="F:ATP binding"/>
    <property type="evidence" value="ECO:0007669"/>
    <property type="project" value="UniProtKB-KW"/>
</dbReference>
<dbReference type="Pfam" id="PF01715">
    <property type="entry name" value="IPPT"/>
    <property type="match status" value="1"/>
</dbReference>
<dbReference type="AlphaFoldDB" id="A0A6J5Z9A6"/>
<dbReference type="InterPro" id="IPR027417">
    <property type="entry name" value="P-loop_NTPase"/>
</dbReference>
<evidence type="ECO:0000313" key="10">
    <source>
        <dbReference type="EMBL" id="CAB4339265.1"/>
    </source>
</evidence>
<dbReference type="GO" id="GO:0006400">
    <property type="term" value="P:tRNA modification"/>
    <property type="evidence" value="ECO:0007669"/>
    <property type="project" value="TreeGrafter"/>
</dbReference>